<keyword evidence="10" id="KW-0812">Transmembrane</keyword>
<feature type="transmembrane region" description="Helical" evidence="10">
    <location>
        <begin position="21"/>
        <end position="41"/>
    </location>
</feature>
<evidence type="ECO:0000256" key="9">
    <source>
        <dbReference type="SAM" id="MobiDB-lite"/>
    </source>
</evidence>
<evidence type="ECO:0000256" key="4">
    <source>
        <dbReference type="ARBA" id="ARBA00022729"/>
    </source>
</evidence>
<feature type="compositionally biased region" description="Basic and acidic residues" evidence="9">
    <location>
        <begin position="327"/>
        <end position="340"/>
    </location>
</feature>
<keyword evidence="7" id="KW-0325">Glycoprotein</keyword>
<dbReference type="SMART" id="SM00204">
    <property type="entry name" value="TGFB"/>
    <property type="match status" value="1"/>
</dbReference>
<dbReference type="PROSITE" id="PS51362">
    <property type="entry name" value="TGF_BETA_2"/>
    <property type="match status" value="1"/>
</dbReference>
<keyword evidence="4" id="KW-0732">Signal</keyword>
<dbReference type="GO" id="GO:0005125">
    <property type="term" value="F:cytokine activity"/>
    <property type="evidence" value="ECO:0007669"/>
    <property type="project" value="TreeGrafter"/>
</dbReference>
<evidence type="ECO:0000256" key="6">
    <source>
        <dbReference type="ARBA" id="ARBA00023157"/>
    </source>
</evidence>
<evidence type="ECO:0000256" key="3">
    <source>
        <dbReference type="ARBA" id="ARBA00022525"/>
    </source>
</evidence>
<keyword evidence="6" id="KW-1015">Disulfide bond</keyword>
<organism evidence="12 13">
    <name type="scientific">Candidula unifasciata</name>
    <dbReference type="NCBI Taxonomy" id="100452"/>
    <lineage>
        <taxon>Eukaryota</taxon>
        <taxon>Metazoa</taxon>
        <taxon>Spiralia</taxon>
        <taxon>Lophotrochozoa</taxon>
        <taxon>Mollusca</taxon>
        <taxon>Gastropoda</taxon>
        <taxon>Heterobranchia</taxon>
        <taxon>Euthyneura</taxon>
        <taxon>Panpulmonata</taxon>
        <taxon>Eupulmonata</taxon>
        <taxon>Stylommatophora</taxon>
        <taxon>Helicina</taxon>
        <taxon>Helicoidea</taxon>
        <taxon>Geomitridae</taxon>
        <taxon>Candidula</taxon>
    </lineage>
</organism>
<evidence type="ECO:0000256" key="2">
    <source>
        <dbReference type="ARBA" id="ARBA00006656"/>
    </source>
</evidence>
<gene>
    <name evidence="12" type="ORF">CUNI_LOCUS17582</name>
</gene>
<dbReference type="InterPro" id="IPR029034">
    <property type="entry name" value="Cystine-knot_cytokine"/>
</dbReference>
<dbReference type="SUPFAM" id="SSF57501">
    <property type="entry name" value="Cystine-knot cytokines"/>
    <property type="match status" value="1"/>
</dbReference>
<dbReference type="Gene3D" id="2.60.120.970">
    <property type="match status" value="1"/>
</dbReference>
<dbReference type="PANTHER" id="PTHR11848:SF302">
    <property type="entry name" value="TGF-BETA FAMILY PROFILE DOMAIN-CONTAINING PROTEIN"/>
    <property type="match status" value="1"/>
</dbReference>
<evidence type="ECO:0000259" key="11">
    <source>
        <dbReference type="PROSITE" id="PS51362"/>
    </source>
</evidence>
<dbReference type="EMBL" id="CAJHNH020005024">
    <property type="protein sequence ID" value="CAG5132024.1"/>
    <property type="molecule type" value="Genomic_DNA"/>
</dbReference>
<reference evidence="12" key="1">
    <citation type="submission" date="2021-04" db="EMBL/GenBank/DDBJ databases">
        <authorList>
            <consortium name="Molecular Ecology Group"/>
        </authorList>
    </citation>
    <scope>NUCLEOTIDE SEQUENCE</scope>
</reference>
<dbReference type="AlphaFoldDB" id="A0A8S3ZR38"/>
<name>A0A8S3ZR38_9EUPU</name>
<dbReference type="Pfam" id="PF00019">
    <property type="entry name" value="TGF_beta"/>
    <property type="match status" value="1"/>
</dbReference>
<dbReference type="CDD" id="cd13759">
    <property type="entry name" value="TGF_beta_NODAL"/>
    <property type="match status" value="1"/>
</dbReference>
<dbReference type="InterPro" id="IPR001839">
    <property type="entry name" value="TGF-b_C"/>
</dbReference>
<keyword evidence="5 8" id="KW-0339">Growth factor</keyword>
<protein>
    <recommendedName>
        <fullName evidence="11">TGF-beta family profile domain-containing protein</fullName>
    </recommendedName>
</protein>
<feature type="region of interest" description="Disordered" evidence="9">
    <location>
        <begin position="318"/>
        <end position="344"/>
    </location>
</feature>
<evidence type="ECO:0000313" key="13">
    <source>
        <dbReference type="Proteomes" id="UP000678393"/>
    </source>
</evidence>
<evidence type="ECO:0000313" key="12">
    <source>
        <dbReference type="EMBL" id="CAG5132024.1"/>
    </source>
</evidence>
<dbReference type="Gene3D" id="2.10.90.10">
    <property type="entry name" value="Cystine-knot cytokines"/>
    <property type="match status" value="1"/>
</dbReference>
<sequence>MKRSSQVVCRVGSREICLRAGLGLISGMCALLCVSSLFTVVSADHTPLSVVANSSGQEFHPAHILSLSRSSMSSSSKDDFIHGEEIQEKEVLNHFFRNGRRRNIFHKPSTTFMVSLFNRLQRGGAVVNESSGTTTDTIRSFSGQRSKDTRKARLIVDFYIPPLPSHEKLRRAEIRFLRHPTNQTKSRRYKFRIDVRKRGKIVRRIVLRGRSNPQSQHDVFDVTKIVSPWINSFHGNIIFHVKVSKRFESQAVTSDKDKSLQSMSLIVLYLDDSQFLTSLYAGFASVDDTSDAEDTGSIPGKTKRTLLGSVTTVSNSSTIPFSSNSAGRERRNIQKNDKGNRKNRKWFSKSKGRCQLHDFEVDFNVIGWGKWIMHPKKFNARFCSGVCPSPIDVQYKPTNHALLQTLMRMKRPQSAPPPCCVPIKLKPISMLYFEYDEIVVRHHDDMIASECGCR</sequence>
<keyword evidence="10" id="KW-1133">Transmembrane helix</keyword>
<evidence type="ECO:0000256" key="10">
    <source>
        <dbReference type="SAM" id="Phobius"/>
    </source>
</evidence>
<evidence type="ECO:0000256" key="5">
    <source>
        <dbReference type="ARBA" id="ARBA00023030"/>
    </source>
</evidence>
<dbReference type="GO" id="GO:0008083">
    <property type="term" value="F:growth factor activity"/>
    <property type="evidence" value="ECO:0007669"/>
    <property type="project" value="UniProtKB-KW"/>
</dbReference>
<comment type="subcellular location">
    <subcellularLocation>
        <location evidence="1">Secreted</location>
    </subcellularLocation>
</comment>
<dbReference type="Proteomes" id="UP000678393">
    <property type="component" value="Unassembled WGS sequence"/>
</dbReference>
<evidence type="ECO:0000256" key="8">
    <source>
        <dbReference type="RuleBase" id="RU000354"/>
    </source>
</evidence>
<dbReference type="OrthoDB" id="5987191at2759"/>
<accession>A0A8S3ZR38</accession>
<dbReference type="InterPro" id="IPR015615">
    <property type="entry name" value="TGF-beta-rel"/>
</dbReference>
<dbReference type="PANTHER" id="PTHR11848">
    <property type="entry name" value="TGF-BETA FAMILY"/>
    <property type="match status" value="1"/>
</dbReference>
<proteinExistence type="inferred from homology"/>
<comment type="similarity">
    <text evidence="2 8">Belongs to the TGF-beta family.</text>
</comment>
<keyword evidence="13" id="KW-1185">Reference proteome</keyword>
<dbReference type="PROSITE" id="PS00250">
    <property type="entry name" value="TGF_BETA_1"/>
    <property type="match status" value="1"/>
</dbReference>
<dbReference type="GO" id="GO:0005615">
    <property type="term" value="C:extracellular space"/>
    <property type="evidence" value="ECO:0007669"/>
    <property type="project" value="TreeGrafter"/>
</dbReference>
<comment type="caution">
    <text evidence="12">The sequence shown here is derived from an EMBL/GenBank/DDBJ whole genome shotgun (WGS) entry which is preliminary data.</text>
</comment>
<feature type="domain" description="TGF-beta family profile" evidence="11">
    <location>
        <begin position="328"/>
        <end position="454"/>
    </location>
</feature>
<evidence type="ECO:0000256" key="7">
    <source>
        <dbReference type="ARBA" id="ARBA00023180"/>
    </source>
</evidence>
<keyword evidence="10" id="KW-0472">Membrane</keyword>
<dbReference type="InterPro" id="IPR017948">
    <property type="entry name" value="TGFb_CS"/>
</dbReference>
<keyword evidence="3" id="KW-0964">Secreted</keyword>
<dbReference type="FunFam" id="2.10.90.10:FF:000001">
    <property type="entry name" value="Bone morphogenetic protein 4"/>
    <property type="match status" value="1"/>
</dbReference>
<evidence type="ECO:0000256" key="1">
    <source>
        <dbReference type="ARBA" id="ARBA00004613"/>
    </source>
</evidence>